<dbReference type="GO" id="GO:0043531">
    <property type="term" value="F:ADP binding"/>
    <property type="evidence" value="ECO:0007669"/>
    <property type="project" value="InterPro"/>
</dbReference>
<keyword evidence="3" id="KW-1185">Reference proteome</keyword>
<dbReference type="SUPFAM" id="SSF52540">
    <property type="entry name" value="P-loop containing nucleoside triphosphate hydrolases"/>
    <property type="match status" value="1"/>
</dbReference>
<evidence type="ECO:0000259" key="1">
    <source>
        <dbReference type="Pfam" id="PF00931"/>
    </source>
</evidence>
<dbReference type="Gene3D" id="3.40.50.300">
    <property type="entry name" value="P-loop containing nucleotide triphosphate hydrolases"/>
    <property type="match status" value="1"/>
</dbReference>
<sequence length="306" mass="34232">MTGRNPQDAFSSQLGHRYKDVVLQGSARAHLGDAFYFDHYNSPLAGSQNPPASQFHNKYFVVPRHPSAVFTGREEILEQLRINCLPSKDPVSQRQPRIFVIHGLGGSGKTQVCLKFMQDHREKFWGVFWVDASSTENLERGFAQIATVCALEPDVDVVKRYLSNSTESWMLVLDSADNYLLNISSYLPVGNRGTVLITTRNPKCEIHATAGTYRLGKMTENEAVTLILRSTGVNNLADKSIRKNAKQVVSTLGSLALAIVQAGAVIREGLCKMEEYCTIYSRRRRELLSQKAVQDTGDYRHTVYTT</sequence>
<name>A0A8H3FB29_9LECA</name>
<dbReference type="AlphaFoldDB" id="A0A8H3FB29"/>
<dbReference type="PANTHER" id="PTHR35205:SF1">
    <property type="entry name" value="ZU5 DOMAIN-CONTAINING PROTEIN"/>
    <property type="match status" value="1"/>
</dbReference>
<dbReference type="EMBL" id="CAJPDT010000027">
    <property type="protein sequence ID" value="CAF9921274.1"/>
    <property type="molecule type" value="Genomic_DNA"/>
</dbReference>
<evidence type="ECO:0000313" key="2">
    <source>
        <dbReference type="EMBL" id="CAF9921274.1"/>
    </source>
</evidence>
<comment type="caution">
    <text evidence="2">The sequence shown here is derived from an EMBL/GenBank/DDBJ whole genome shotgun (WGS) entry which is preliminary data.</text>
</comment>
<organism evidence="2 3">
    <name type="scientific">Imshaugia aleurites</name>
    <dbReference type="NCBI Taxonomy" id="172621"/>
    <lineage>
        <taxon>Eukaryota</taxon>
        <taxon>Fungi</taxon>
        <taxon>Dikarya</taxon>
        <taxon>Ascomycota</taxon>
        <taxon>Pezizomycotina</taxon>
        <taxon>Lecanoromycetes</taxon>
        <taxon>OSLEUM clade</taxon>
        <taxon>Lecanoromycetidae</taxon>
        <taxon>Lecanorales</taxon>
        <taxon>Lecanorineae</taxon>
        <taxon>Parmeliaceae</taxon>
        <taxon>Imshaugia</taxon>
    </lineage>
</organism>
<accession>A0A8H3FB29</accession>
<dbReference type="Proteomes" id="UP000664534">
    <property type="component" value="Unassembled WGS sequence"/>
</dbReference>
<dbReference type="InterPro" id="IPR002182">
    <property type="entry name" value="NB-ARC"/>
</dbReference>
<gene>
    <name evidence="2" type="ORF">IMSHALPRED_005130</name>
</gene>
<feature type="domain" description="NB-ARC" evidence="1">
    <location>
        <begin position="93"/>
        <end position="227"/>
    </location>
</feature>
<reference evidence="2" key="1">
    <citation type="submission" date="2021-03" db="EMBL/GenBank/DDBJ databases">
        <authorList>
            <person name="Tagirdzhanova G."/>
        </authorList>
    </citation>
    <scope>NUCLEOTIDE SEQUENCE</scope>
</reference>
<evidence type="ECO:0000313" key="3">
    <source>
        <dbReference type="Proteomes" id="UP000664534"/>
    </source>
</evidence>
<proteinExistence type="predicted"/>
<dbReference type="Pfam" id="PF00931">
    <property type="entry name" value="NB-ARC"/>
    <property type="match status" value="1"/>
</dbReference>
<protein>
    <recommendedName>
        <fullName evidence="1">NB-ARC domain-containing protein</fullName>
    </recommendedName>
</protein>
<dbReference type="OrthoDB" id="5086500at2759"/>
<dbReference type="PANTHER" id="PTHR35205">
    <property type="entry name" value="NB-ARC AND TPR DOMAIN PROTEIN"/>
    <property type="match status" value="1"/>
</dbReference>
<dbReference type="InterPro" id="IPR027417">
    <property type="entry name" value="P-loop_NTPase"/>
</dbReference>